<sequence length="763" mass="87515">MATSAERDEELDNSVGLAKHLSVQVTQLKEDEELDMRAVTLLMWKARERPELVSSVIEVLQERHSSKKLLDGVEFYLPQLVHMLVHADSLSEDMLQEFMLMVCQVSMHFSFLVFWQLMGYLEDAQPELENGKRNPNQNTDIYLRCSSLVYALERAVVYGDNSEVLELEEQFQSGEIDKANLDGQLRQLRLAHARKLVSYGKSDEAFLEGELLYKRSTRSNPFATKGWKQRRFAIKNRLLLCYRIRDGALKRAIPLYAAEIIEGKTHRTYDFYFEIREIHTGRVFKLAAPNESTRNDWIRHLRKAAEQPPLIKPSDLVDAETSVAQNERHQFFQDELRFVSSLTDISELMRDTEKNDRAGALKRACLRLGKDFDASKGLYVPLKRSTAEFEGVIDVDANHARAFSTRERVPVLLTFAVGGMGTDIATTLHAHYGEGAVQEDASLGQKIASVLMPLQRSPSSIWAEEQELTREASSMSRMNIPSITGVQRVIAKSNDDLRQEAFMMQLISFLDDTWSDLDLNLWLQPYRILPTGRTLGLIEVVEDAQSLDAIKSEYYAEEKRNVTLEEHFQRSFTMPHEVAAARRRFVESMAGYSMMCYIFGVHDRHNGNIMLRNDGRVVHIDYGFIFAMAPGKDKVAHTNFSFERAAFKLTNEMVEVMGGVEHPNWQYFKELCTRGLLAIRDEIDTLETLIEVTGYKSNLPAFNQPGGGVKRVIRELRQRLFIDLEDDEIEVKIEDMIAKAKQHRGTVLYEKFQQRTNGIRPIF</sequence>
<dbReference type="GO" id="GO:0005737">
    <property type="term" value="C:cytoplasm"/>
    <property type="evidence" value="ECO:0007669"/>
    <property type="project" value="TreeGrafter"/>
</dbReference>
<proteinExistence type="predicted"/>
<accession>A0A2R5GC73</accession>
<gene>
    <name evidence="6" type="ORF">FCC1311_019221</name>
</gene>
<dbReference type="PROSITE" id="PS50003">
    <property type="entry name" value="PH_DOMAIN"/>
    <property type="match status" value="1"/>
</dbReference>
<dbReference type="Gene3D" id="2.30.29.30">
    <property type="entry name" value="Pleckstrin-homology domain (PH domain)/Phosphotyrosine-binding domain (PTB)"/>
    <property type="match status" value="1"/>
</dbReference>
<dbReference type="PANTHER" id="PTHR10048">
    <property type="entry name" value="PHOSPHATIDYLINOSITOL KINASE"/>
    <property type="match status" value="1"/>
</dbReference>
<evidence type="ECO:0000256" key="1">
    <source>
        <dbReference type="ARBA" id="ARBA00022679"/>
    </source>
</evidence>
<evidence type="ECO:0000313" key="6">
    <source>
        <dbReference type="EMBL" id="GBG28567.1"/>
    </source>
</evidence>
<keyword evidence="7" id="KW-1185">Reference proteome</keyword>
<feature type="domain" description="PH" evidence="3">
    <location>
        <begin position="204"/>
        <end position="306"/>
    </location>
</feature>
<dbReference type="InterPro" id="IPR001263">
    <property type="entry name" value="PI3K_accessory_dom"/>
</dbReference>
<dbReference type="InterPro" id="IPR018936">
    <property type="entry name" value="PI3/4_kinase_CS"/>
</dbReference>
<dbReference type="PROSITE" id="PS51545">
    <property type="entry name" value="PIK_HELICAL"/>
    <property type="match status" value="1"/>
</dbReference>
<name>A0A2R5GC73_9STRA</name>
<dbReference type="PANTHER" id="PTHR10048:SF22">
    <property type="entry name" value="PHOSPHATIDYLINOSITOL 4-KINASE BETA"/>
    <property type="match status" value="1"/>
</dbReference>
<dbReference type="SUPFAM" id="SSF50729">
    <property type="entry name" value="PH domain-like"/>
    <property type="match status" value="1"/>
</dbReference>
<dbReference type="Pfam" id="PF00169">
    <property type="entry name" value="PH"/>
    <property type="match status" value="1"/>
</dbReference>
<feature type="domain" description="PIK helical" evidence="5">
    <location>
        <begin position="1"/>
        <end position="140"/>
    </location>
</feature>
<evidence type="ECO:0000256" key="2">
    <source>
        <dbReference type="ARBA" id="ARBA00022777"/>
    </source>
</evidence>
<comment type="caution">
    <text evidence="6">The sequence shown here is derived from an EMBL/GenBank/DDBJ whole genome shotgun (WGS) entry which is preliminary data.</text>
</comment>
<dbReference type="GO" id="GO:0046854">
    <property type="term" value="P:phosphatidylinositol phosphate biosynthetic process"/>
    <property type="evidence" value="ECO:0007669"/>
    <property type="project" value="InterPro"/>
</dbReference>
<dbReference type="SUPFAM" id="SSF48371">
    <property type="entry name" value="ARM repeat"/>
    <property type="match status" value="1"/>
</dbReference>
<dbReference type="Proteomes" id="UP000241890">
    <property type="component" value="Unassembled WGS sequence"/>
</dbReference>
<keyword evidence="1" id="KW-0808">Transferase</keyword>
<dbReference type="InterPro" id="IPR015433">
    <property type="entry name" value="PI3/4_kinase"/>
</dbReference>
<evidence type="ECO:0000313" key="7">
    <source>
        <dbReference type="Proteomes" id="UP000241890"/>
    </source>
</evidence>
<dbReference type="SMART" id="SM00146">
    <property type="entry name" value="PI3Kc"/>
    <property type="match status" value="1"/>
</dbReference>
<dbReference type="InterPro" id="IPR000403">
    <property type="entry name" value="PI3/4_kinase_cat_dom"/>
</dbReference>
<feature type="domain" description="PI3K/PI4K catalytic" evidence="4">
    <location>
        <begin position="462"/>
        <end position="745"/>
    </location>
</feature>
<dbReference type="Gene3D" id="1.10.1070.11">
    <property type="entry name" value="Phosphatidylinositol 3-/4-kinase, catalytic domain"/>
    <property type="match status" value="1"/>
</dbReference>
<dbReference type="PROSITE" id="PS50290">
    <property type="entry name" value="PI3_4_KINASE_3"/>
    <property type="match status" value="1"/>
</dbReference>
<evidence type="ECO:0000259" key="4">
    <source>
        <dbReference type="PROSITE" id="PS50290"/>
    </source>
</evidence>
<dbReference type="InterPro" id="IPR016024">
    <property type="entry name" value="ARM-type_fold"/>
</dbReference>
<dbReference type="InParanoid" id="A0A2R5GC73"/>
<dbReference type="EMBL" id="BEYU01000044">
    <property type="protein sequence ID" value="GBG28567.1"/>
    <property type="molecule type" value="Genomic_DNA"/>
</dbReference>
<dbReference type="Gene3D" id="3.30.1010.10">
    <property type="entry name" value="Phosphatidylinositol 3-kinase Catalytic Subunit, Chain A, domain 4"/>
    <property type="match status" value="1"/>
</dbReference>
<dbReference type="GO" id="GO:0004430">
    <property type="term" value="F:1-phosphatidylinositol 4-kinase activity"/>
    <property type="evidence" value="ECO:0007669"/>
    <property type="project" value="TreeGrafter"/>
</dbReference>
<dbReference type="CDD" id="cd00821">
    <property type="entry name" value="PH"/>
    <property type="match status" value="1"/>
</dbReference>
<dbReference type="InterPro" id="IPR011009">
    <property type="entry name" value="Kinase-like_dom_sf"/>
</dbReference>
<evidence type="ECO:0000259" key="5">
    <source>
        <dbReference type="PROSITE" id="PS51545"/>
    </source>
</evidence>
<dbReference type="SUPFAM" id="SSF56112">
    <property type="entry name" value="Protein kinase-like (PK-like)"/>
    <property type="match status" value="1"/>
</dbReference>
<dbReference type="Pfam" id="PF00454">
    <property type="entry name" value="PI3_PI4_kinase"/>
    <property type="match status" value="1"/>
</dbReference>
<dbReference type="InterPro" id="IPR036940">
    <property type="entry name" value="PI3/4_kinase_cat_sf"/>
</dbReference>
<dbReference type="PROSITE" id="PS00915">
    <property type="entry name" value="PI3_4_KINASE_1"/>
    <property type="match status" value="1"/>
</dbReference>
<dbReference type="InterPro" id="IPR011993">
    <property type="entry name" value="PH-like_dom_sf"/>
</dbReference>
<protein>
    <submittedName>
        <fullName evidence="6">Phosphatidylinositol 4-kinase</fullName>
    </submittedName>
</protein>
<dbReference type="OrthoDB" id="10264149at2759"/>
<dbReference type="GO" id="GO:0048015">
    <property type="term" value="P:phosphatidylinositol-mediated signaling"/>
    <property type="evidence" value="ECO:0007669"/>
    <property type="project" value="TreeGrafter"/>
</dbReference>
<keyword evidence="2 6" id="KW-0418">Kinase</keyword>
<evidence type="ECO:0000259" key="3">
    <source>
        <dbReference type="PROSITE" id="PS50003"/>
    </source>
</evidence>
<organism evidence="6 7">
    <name type="scientific">Hondaea fermentalgiana</name>
    <dbReference type="NCBI Taxonomy" id="2315210"/>
    <lineage>
        <taxon>Eukaryota</taxon>
        <taxon>Sar</taxon>
        <taxon>Stramenopiles</taxon>
        <taxon>Bigyra</taxon>
        <taxon>Labyrinthulomycetes</taxon>
        <taxon>Thraustochytrida</taxon>
        <taxon>Thraustochytriidae</taxon>
        <taxon>Hondaea</taxon>
    </lineage>
</organism>
<dbReference type="InterPro" id="IPR001849">
    <property type="entry name" value="PH_domain"/>
</dbReference>
<dbReference type="GO" id="GO:0016020">
    <property type="term" value="C:membrane"/>
    <property type="evidence" value="ECO:0007669"/>
    <property type="project" value="TreeGrafter"/>
</dbReference>
<reference evidence="6 7" key="1">
    <citation type="submission" date="2017-12" db="EMBL/GenBank/DDBJ databases">
        <title>Sequencing, de novo assembly and annotation of complete genome of a new Thraustochytrid species, strain FCC1311.</title>
        <authorList>
            <person name="Sedici K."/>
            <person name="Godart F."/>
            <person name="Aiese Cigliano R."/>
            <person name="Sanseverino W."/>
            <person name="Barakat M."/>
            <person name="Ortet P."/>
            <person name="Marechal E."/>
            <person name="Cagnac O."/>
            <person name="Amato A."/>
        </authorList>
    </citation>
    <scope>NUCLEOTIDE SEQUENCE [LARGE SCALE GENOMIC DNA]</scope>
</reference>
<dbReference type="AlphaFoldDB" id="A0A2R5GC73"/>
<dbReference type="SMART" id="SM00233">
    <property type="entry name" value="PH"/>
    <property type="match status" value="1"/>
</dbReference>